<reference evidence="7 8" key="1">
    <citation type="journal article" date="2021" name="BMC Biol.">
        <title>Horizontally acquired antibacterial genes associated with adaptive radiation of ladybird beetles.</title>
        <authorList>
            <person name="Li H.S."/>
            <person name="Tang X.F."/>
            <person name="Huang Y.H."/>
            <person name="Xu Z.Y."/>
            <person name="Chen M.L."/>
            <person name="Du X.Y."/>
            <person name="Qiu B.Y."/>
            <person name="Chen P.T."/>
            <person name="Zhang W."/>
            <person name="Slipinski A."/>
            <person name="Escalona H.E."/>
            <person name="Waterhouse R.M."/>
            <person name="Zwick A."/>
            <person name="Pang H."/>
        </authorList>
    </citation>
    <scope>NUCLEOTIDE SEQUENCE [LARGE SCALE GENOMIC DNA]</scope>
    <source>
        <strain evidence="7">SYSU2018</strain>
    </source>
</reference>
<name>A0ABD2MQP8_9CUCU</name>
<organism evidence="7 8">
    <name type="scientific">Cryptolaemus montrouzieri</name>
    <dbReference type="NCBI Taxonomy" id="559131"/>
    <lineage>
        <taxon>Eukaryota</taxon>
        <taxon>Metazoa</taxon>
        <taxon>Ecdysozoa</taxon>
        <taxon>Arthropoda</taxon>
        <taxon>Hexapoda</taxon>
        <taxon>Insecta</taxon>
        <taxon>Pterygota</taxon>
        <taxon>Neoptera</taxon>
        <taxon>Endopterygota</taxon>
        <taxon>Coleoptera</taxon>
        <taxon>Polyphaga</taxon>
        <taxon>Cucujiformia</taxon>
        <taxon>Coccinelloidea</taxon>
        <taxon>Coccinellidae</taxon>
        <taxon>Scymninae</taxon>
        <taxon>Scymnini</taxon>
        <taxon>Cryptolaemus</taxon>
    </lineage>
</organism>
<evidence type="ECO:0000256" key="4">
    <source>
        <dbReference type="ARBA" id="ARBA00023136"/>
    </source>
</evidence>
<evidence type="ECO:0000313" key="7">
    <source>
        <dbReference type="EMBL" id="KAL3268436.1"/>
    </source>
</evidence>
<dbReference type="EMBL" id="JABFTP020000021">
    <property type="protein sequence ID" value="KAL3268436.1"/>
    <property type="molecule type" value="Genomic_DNA"/>
</dbReference>
<gene>
    <name evidence="7" type="ORF">HHI36_007547</name>
</gene>
<sequence>MDEKDENFDASQFDWIELKKDMDKQGGDESQGQKFIRKFKENPLVPIGSILTTICLGVGLYSYRTGQRKMSQTMMRSRVAAQGFTVFALILGLGLGLHGK</sequence>
<evidence type="ECO:0000256" key="1">
    <source>
        <dbReference type="ARBA" id="ARBA00004325"/>
    </source>
</evidence>
<protein>
    <recommendedName>
        <fullName evidence="6">HIG1 domain-containing protein</fullName>
    </recommendedName>
</protein>
<keyword evidence="8" id="KW-1185">Reference proteome</keyword>
<evidence type="ECO:0000256" key="3">
    <source>
        <dbReference type="ARBA" id="ARBA00022989"/>
    </source>
</evidence>
<dbReference type="Proteomes" id="UP001516400">
    <property type="component" value="Unassembled WGS sequence"/>
</dbReference>
<dbReference type="InterPro" id="IPR007667">
    <property type="entry name" value="Hypoxia_induced_domain"/>
</dbReference>
<dbReference type="InterPro" id="IPR050355">
    <property type="entry name" value="RCF1"/>
</dbReference>
<accession>A0ABD2MQP8</accession>
<keyword evidence="2 5" id="KW-0812">Transmembrane</keyword>
<comment type="caution">
    <text evidence="7">The sequence shown here is derived from an EMBL/GenBank/DDBJ whole genome shotgun (WGS) entry which is preliminary data.</text>
</comment>
<evidence type="ECO:0000256" key="2">
    <source>
        <dbReference type="ARBA" id="ARBA00022692"/>
    </source>
</evidence>
<dbReference type="AlphaFoldDB" id="A0ABD2MQP8"/>
<evidence type="ECO:0000313" key="8">
    <source>
        <dbReference type="Proteomes" id="UP001516400"/>
    </source>
</evidence>
<keyword evidence="3 5" id="KW-1133">Transmembrane helix</keyword>
<evidence type="ECO:0000259" key="6">
    <source>
        <dbReference type="PROSITE" id="PS51503"/>
    </source>
</evidence>
<keyword evidence="4 5" id="KW-0472">Membrane</keyword>
<feature type="domain" description="HIG1" evidence="6">
    <location>
        <begin position="16"/>
        <end position="100"/>
    </location>
</feature>
<comment type="subcellular location">
    <subcellularLocation>
        <location evidence="1">Mitochondrion membrane</location>
    </subcellularLocation>
</comment>
<proteinExistence type="predicted"/>
<dbReference type="Gene3D" id="6.10.140.1320">
    <property type="match status" value="1"/>
</dbReference>
<feature type="transmembrane region" description="Helical" evidence="5">
    <location>
        <begin position="79"/>
        <end position="97"/>
    </location>
</feature>
<dbReference type="Pfam" id="PF04588">
    <property type="entry name" value="HIG_1_N"/>
    <property type="match status" value="1"/>
</dbReference>
<dbReference type="PANTHER" id="PTHR12297:SF18">
    <property type="entry name" value="HIG1 DOMAIN FAMILY MEMBER 2A"/>
    <property type="match status" value="1"/>
</dbReference>
<dbReference type="GO" id="GO:0031966">
    <property type="term" value="C:mitochondrial membrane"/>
    <property type="evidence" value="ECO:0007669"/>
    <property type="project" value="UniProtKB-SubCell"/>
</dbReference>
<dbReference type="PANTHER" id="PTHR12297">
    <property type="entry name" value="HYPOXIA-INDUCBILE GENE 1 HIG1 -RELATED"/>
    <property type="match status" value="1"/>
</dbReference>
<dbReference type="PROSITE" id="PS51503">
    <property type="entry name" value="HIG1"/>
    <property type="match status" value="1"/>
</dbReference>
<evidence type="ECO:0000256" key="5">
    <source>
        <dbReference type="SAM" id="Phobius"/>
    </source>
</evidence>
<feature type="transmembrane region" description="Helical" evidence="5">
    <location>
        <begin position="44"/>
        <end position="63"/>
    </location>
</feature>